<dbReference type="GO" id="GO:0040029">
    <property type="term" value="P:epigenetic regulation of gene expression"/>
    <property type="evidence" value="ECO:0007669"/>
    <property type="project" value="TreeGrafter"/>
</dbReference>
<dbReference type="InterPro" id="IPR000286">
    <property type="entry name" value="HDACs"/>
</dbReference>
<dbReference type="Pfam" id="PF00850">
    <property type="entry name" value="Hist_deacetyl"/>
    <property type="match status" value="1"/>
</dbReference>
<evidence type="ECO:0000259" key="2">
    <source>
        <dbReference type="Pfam" id="PF00850"/>
    </source>
</evidence>
<dbReference type="InterPro" id="IPR023696">
    <property type="entry name" value="Ureohydrolase_dom_sf"/>
</dbReference>
<dbReference type="PANTHER" id="PTHR10625">
    <property type="entry name" value="HISTONE DEACETYLASE HDAC1-RELATED"/>
    <property type="match status" value="1"/>
</dbReference>
<evidence type="ECO:0000313" key="4">
    <source>
        <dbReference type="Proteomes" id="UP001139494"/>
    </source>
</evidence>
<dbReference type="PRINTS" id="PR01270">
    <property type="entry name" value="HDASUPER"/>
</dbReference>
<dbReference type="InterPro" id="IPR023801">
    <property type="entry name" value="His_deacetylse_dom"/>
</dbReference>
<dbReference type="Proteomes" id="UP001139494">
    <property type="component" value="Unassembled WGS sequence"/>
</dbReference>
<reference evidence="3" key="1">
    <citation type="journal article" date="2023" name="Front. Microbiol.">
        <title>Genomic-based phylogenetic and metabolic analyses of the genus Natronomonas, and description of Natronomonas aquatica sp. nov.</title>
        <authorList>
            <person name="Garcia-Roldan A."/>
            <person name="Duran-Viseras A."/>
            <person name="de la Haba R.R."/>
            <person name="Corral P."/>
            <person name="Sanchez-Porro C."/>
            <person name="Ventosa A."/>
        </authorList>
    </citation>
    <scope>NUCLEOTIDE SEQUENCE</scope>
    <source>
        <strain evidence="3">F2-12</strain>
    </source>
</reference>
<comment type="caution">
    <text evidence="3">The sequence shown here is derived from an EMBL/GenBank/DDBJ whole genome shotgun (WGS) entry which is preliminary data.</text>
</comment>
<dbReference type="AlphaFoldDB" id="A0A9R1CSU5"/>
<dbReference type="SUPFAM" id="SSF52768">
    <property type="entry name" value="Arginase/deacetylase"/>
    <property type="match status" value="1"/>
</dbReference>
<dbReference type="Gene3D" id="3.40.800.20">
    <property type="entry name" value="Histone deacetylase domain"/>
    <property type="match status" value="1"/>
</dbReference>
<feature type="domain" description="Histone deacetylase" evidence="2">
    <location>
        <begin position="18"/>
        <end position="305"/>
    </location>
</feature>
<accession>A0A9R1CSU5</accession>
<dbReference type="InterPro" id="IPR037138">
    <property type="entry name" value="His_deacetylse_dom_sf"/>
</dbReference>
<feature type="region of interest" description="Disordered" evidence="1">
    <location>
        <begin position="314"/>
        <end position="336"/>
    </location>
</feature>
<gene>
    <name evidence="3" type="ORF">KM295_05985</name>
</gene>
<proteinExistence type="predicted"/>
<sequence length="336" mass="36291">MRFGYREVCLEHDTGPRHPENADRLRAIRQALSKRHGVAYREGEPASRAAIEAVHDADYVDDVEAFCADGGGTWDADTVAVEETWDAALAAAGLACWAVEAAIDGADGRATPFSIGRPPGHHAEIDEAMGFCFFNNAAVAAQRAIDRADSGVDRAVVFDWDVHHGNGTQDIFYDHEDVYYASIHEQGLFPGTGDVLETGGPNARKTILNAPLPGGSGDEEYAAFVDDLLDPAMERFDPDIFVVSAGFDAHRNDPISRMRVSTEGYGHLTSRVRAIADRHDAPLAFVLEGGYGLDSLSESVGMVHEVFDGREPVAPDEEVSSKAGRVLSDVRDAHDL</sequence>
<dbReference type="CDD" id="cd09992">
    <property type="entry name" value="HDAC_classII"/>
    <property type="match status" value="1"/>
</dbReference>
<evidence type="ECO:0000256" key="1">
    <source>
        <dbReference type="SAM" id="MobiDB-lite"/>
    </source>
</evidence>
<dbReference type="GO" id="GO:0004407">
    <property type="term" value="F:histone deacetylase activity"/>
    <property type="evidence" value="ECO:0007669"/>
    <property type="project" value="TreeGrafter"/>
</dbReference>
<protein>
    <submittedName>
        <fullName evidence="3">Histone deacetylase</fullName>
    </submittedName>
</protein>
<keyword evidence="4" id="KW-1185">Reference proteome</keyword>
<name>A0A9R1CSU5_9EURY</name>
<evidence type="ECO:0000313" key="3">
    <source>
        <dbReference type="EMBL" id="MCQ4333054.1"/>
    </source>
</evidence>
<dbReference type="RefSeq" id="WP_256029074.1">
    <property type="nucleotide sequence ID" value="NZ_JAHLKM010000005.1"/>
</dbReference>
<dbReference type="EMBL" id="JAHLKM010000005">
    <property type="protein sequence ID" value="MCQ4333054.1"/>
    <property type="molecule type" value="Genomic_DNA"/>
</dbReference>
<dbReference type="PANTHER" id="PTHR10625:SF10">
    <property type="entry name" value="HISTONE DEACETYLASE HDAC1"/>
    <property type="match status" value="1"/>
</dbReference>
<organism evidence="3 4">
    <name type="scientific">Natronomonas aquatica</name>
    <dbReference type="NCBI Taxonomy" id="2841590"/>
    <lineage>
        <taxon>Archaea</taxon>
        <taxon>Methanobacteriati</taxon>
        <taxon>Methanobacteriota</taxon>
        <taxon>Stenosarchaea group</taxon>
        <taxon>Halobacteria</taxon>
        <taxon>Halobacteriales</taxon>
        <taxon>Natronomonadaceae</taxon>
        <taxon>Natronomonas</taxon>
    </lineage>
</organism>